<comment type="caution">
    <text evidence="1">The sequence shown here is derived from an EMBL/GenBank/DDBJ whole genome shotgun (WGS) entry which is preliminary data.</text>
</comment>
<dbReference type="Proteomes" id="UP001167796">
    <property type="component" value="Unassembled WGS sequence"/>
</dbReference>
<dbReference type="RefSeq" id="WP_305011645.1">
    <property type="nucleotide sequence ID" value="NZ_JAUQSX010000005.1"/>
</dbReference>
<name>A0ABT9AC27_9BACT</name>
<protein>
    <submittedName>
        <fullName evidence="1">Uncharacterized protein</fullName>
    </submittedName>
</protein>
<evidence type="ECO:0000313" key="1">
    <source>
        <dbReference type="EMBL" id="MDO7846962.1"/>
    </source>
</evidence>
<accession>A0ABT9AC27</accession>
<sequence length="126" mass="14421">MADAEKYRRLVKGKTLTNLFFTKQDGPYDYRPGIHPAYFFSTIMELGDKSQWAFDSDSIFEWKAAGALIELTNENWDLPAALIFKGQTIVDLTEDEERNLTFHLGNGITIAHTTDYGDQLLIRKLD</sequence>
<evidence type="ECO:0000313" key="2">
    <source>
        <dbReference type="Proteomes" id="UP001167796"/>
    </source>
</evidence>
<gene>
    <name evidence="1" type="ORF">Q5H92_11380</name>
</gene>
<reference evidence="1" key="1">
    <citation type="submission" date="2023-07" db="EMBL/GenBank/DDBJ databases">
        <authorList>
            <person name="Kim M.K."/>
        </authorList>
    </citation>
    <scope>NUCLEOTIDE SEQUENCE</scope>
    <source>
        <strain evidence="1">M29</strain>
    </source>
</reference>
<organism evidence="1 2">
    <name type="scientific">Hymenobacter mellowenesis</name>
    <dbReference type="NCBI Taxonomy" id="3063995"/>
    <lineage>
        <taxon>Bacteria</taxon>
        <taxon>Pseudomonadati</taxon>
        <taxon>Bacteroidota</taxon>
        <taxon>Cytophagia</taxon>
        <taxon>Cytophagales</taxon>
        <taxon>Hymenobacteraceae</taxon>
        <taxon>Hymenobacter</taxon>
    </lineage>
</organism>
<dbReference type="EMBL" id="JAUQSX010000005">
    <property type="protein sequence ID" value="MDO7846962.1"/>
    <property type="molecule type" value="Genomic_DNA"/>
</dbReference>
<keyword evidence="2" id="KW-1185">Reference proteome</keyword>
<proteinExistence type="predicted"/>